<evidence type="ECO:0000256" key="4">
    <source>
        <dbReference type="ARBA" id="ARBA00023163"/>
    </source>
</evidence>
<evidence type="ECO:0000256" key="2">
    <source>
        <dbReference type="ARBA" id="ARBA00023015"/>
    </source>
</evidence>
<dbReference type="PANTHER" id="PTHR31506">
    <property type="entry name" value="BES1/BZR1 HOMOLOG PROTEIN 3-RELATED"/>
    <property type="match status" value="1"/>
</dbReference>
<evidence type="ECO:0000256" key="1">
    <source>
        <dbReference type="ARBA" id="ARBA00005909"/>
    </source>
</evidence>
<keyword evidence="9" id="KW-1185">Reference proteome</keyword>
<evidence type="ECO:0000256" key="3">
    <source>
        <dbReference type="ARBA" id="ARBA00023125"/>
    </source>
</evidence>
<keyword evidence="4 5" id="KW-0804">Transcription</keyword>
<protein>
    <recommendedName>
        <fullName evidence="5">Protein BZR1 homolog</fullName>
    </recommendedName>
    <alternativeName>
        <fullName evidence="5">Protein BRASSINAZOLE-RESISTANT 1 homolog</fullName>
    </alternativeName>
</protein>
<keyword evidence="6" id="KW-0812">Transmembrane</keyword>
<keyword evidence="5" id="KW-1070">Brassinosteroid signaling pathway</keyword>
<comment type="function">
    <text evidence="5">Functions in brassinosteroid signaling. May function as transcriptional repressor.</text>
</comment>
<dbReference type="GO" id="GO:0003677">
    <property type="term" value="F:DNA binding"/>
    <property type="evidence" value="ECO:0007669"/>
    <property type="project" value="UniProtKB-UniRule"/>
</dbReference>
<comment type="caution">
    <text evidence="8">The sequence shown here is derived from an EMBL/GenBank/DDBJ whole genome shotgun (WGS) entry which is preliminary data.</text>
</comment>
<dbReference type="Gramene" id="OE9A103240T2">
    <property type="protein sequence ID" value="OE9A103240C2"/>
    <property type="gene ID" value="OE9A103240"/>
</dbReference>
<feature type="transmembrane region" description="Helical" evidence="6">
    <location>
        <begin position="66"/>
        <end position="89"/>
    </location>
</feature>
<dbReference type="EMBL" id="CACTIH010007242">
    <property type="protein sequence ID" value="CAA3004987.1"/>
    <property type="molecule type" value="Genomic_DNA"/>
</dbReference>
<dbReference type="GO" id="GO:0006351">
    <property type="term" value="P:DNA-templated transcription"/>
    <property type="evidence" value="ECO:0007669"/>
    <property type="project" value="InterPro"/>
</dbReference>
<keyword evidence="2 5" id="KW-0805">Transcription regulation</keyword>
<organism evidence="8 9">
    <name type="scientific">Olea europaea subsp. europaea</name>
    <dbReference type="NCBI Taxonomy" id="158383"/>
    <lineage>
        <taxon>Eukaryota</taxon>
        <taxon>Viridiplantae</taxon>
        <taxon>Streptophyta</taxon>
        <taxon>Embryophyta</taxon>
        <taxon>Tracheophyta</taxon>
        <taxon>Spermatophyta</taxon>
        <taxon>Magnoliopsida</taxon>
        <taxon>eudicotyledons</taxon>
        <taxon>Gunneridae</taxon>
        <taxon>Pentapetalae</taxon>
        <taxon>asterids</taxon>
        <taxon>lamiids</taxon>
        <taxon>Lamiales</taxon>
        <taxon>Oleaceae</taxon>
        <taxon>Oleeae</taxon>
        <taxon>Olea</taxon>
    </lineage>
</organism>
<reference evidence="8 9" key="1">
    <citation type="submission" date="2019-12" db="EMBL/GenBank/DDBJ databases">
        <authorList>
            <person name="Alioto T."/>
            <person name="Alioto T."/>
            <person name="Gomez Garrido J."/>
        </authorList>
    </citation>
    <scope>NUCLEOTIDE SEQUENCE [LARGE SCALE GENOMIC DNA]</scope>
</reference>
<comment type="similarity">
    <text evidence="1 5">Belongs to the BZR/LAT61 family.</text>
</comment>
<dbReference type="Proteomes" id="UP000594638">
    <property type="component" value="Unassembled WGS sequence"/>
</dbReference>
<sequence length="93" mass="10147">MATFPLAARADMNDVLAALAREAGWIVDTDDTTYRQSSQPPSPSANLPKKYPRIFSKGSLFGRFPYFLTCLAISVIALFASVISCWLPVCISS</sequence>
<name>A0A8S0TGU0_OLEEU</name>
<dbReference type="InterPro" id="IPR033264">
    <property type="entry name" value="BZR"/>
</dbReference>
<evidence type="ECO:0000313" key="8">
    <source>
        <dbReference type="EMBL" id="CAA3004987.1"/>
    </source>
</evidence>
<proteinExistence type="inferred from homology"/>
<keyword evidence="6" id="KW-0472">Membrane</keyword>
<gene>
    <name evidence="8" type="ORF">OLEA9_A103240</name>
</gene>
<dbReference type="OrthoDB" id="1907033at2759"/>
<dbReference type="GO" id="GO:0009742">
    <property type="term" value="P:brassinosteroid mediated signaling pathway"/>
    <property type="evidence" value="ECO:0007669"/>
    <property type="project" value="UniProtKB-UniRule"/>
</dbReference>
<feature type="domain" description="BES1/BZR1 plant transcription factor N-terminal" evidence="7">
    <location>
        <begin position="3"/>
        <end position="43"/>
    </location>
</feature>
<keyword evidence="6" id="KW-1133">Transmembrane helix</keyword>
<evidence type="ECO:0000256" key="5">
    <source>
        <dbReference type="RuleBase" id="RU369040"/>
    </source>
</evidence>
<dbReference type="PANTHER" id="PTHR31506:SF4">
    <property type="entry name" value="BES1_BZR1 PLANT TRANSCRIPTION FACTOR N-TERMINAL DOMAIN-CONTAINING PROTEIN"/>
    <property type="match status" value="1"/>
</dbReference>
<dbReference type="GO" id="GO:0003700">
    <property type="term" value="F:DNA-binding transcription factor activity"/>
    <property type="evidence" value="ECO:0007669"/>
    <property type="project" value="UniProtKB-UniRule"/>
</dbReference>
<dbReference type="AlphaFoldDB" id="A0A8S0TGU0"/>
<dbReference type="GO" id="GO:0005634">
    <property type="term" value="C:nucleus"/>
    <property type="evidence" value="ECO:0007669"/>
    <property type="project" value="UniProtKB-SubCell"/>
</dbReference>
<evidence type="ECO:0000313" key="9">
    <source>
        <dbReference type="Proteomes" id="UP000594638"/>
    </source>
</evidence>
<evidence type="ECO:0000256" key="6">
    <source>
        <dbReference type="SAM" id="Phobius"/>
    </source>
</evidence>
<dbReference type="InterPro" id="IPR008540">
    <property type="entry name" value="BES1_N"/>
</dbReference>
<comment type="subcellular location">
    <subcellularLocation>
        <location evidence="5">Nucleus</location>
    </subcellularLocation>
</comment>
<keyword evidence="3 5" id="KW-0238">DNA-binding</keyword>
<evidence type="ECO:0000259" key="7">
    <source>
        <dbReference type="Pfam" id="PF05687"/>
    </source>
</evidence>
<dbReference type="Pfam" id="PF05687">
    <property type="entry name" value="BES1_N"/>
    <property type="match status" value="1"/>
</dbReference>
<accession>A0A8S0TGU0</accession>